<feature type="transmembrane region" description="Helical" evidence="1">
    <location>
        <begin position="148"/>
        <end position="166"/>
    </location>
</feature>
<organism evidence="3 4">
    <name type="scientific">Salimicrobium flavidum</name>
    <dbReference type="NCBI Taxonomy" id="570947"/>
    <lineage>
        <taxon>Bacteria</taxon>
        <taxon>Bacillati</taxon>
        <taxon>Bacillota</taxon>
        <taxon>Bacilli</taxon>
        <taxon>Bacillales</taxon>
        <taxon>Bacillaceae</taxon>
        <taxon>Salimicrobium</taxon>
    </lineage>
</organism>
<keyword evidence="3" id="KW-0808">Transferase</keyword>
<feature type="transmembrane region" description="Helical" evidence="1">
    <location>
        <begin position="173"/>
        <end position="192"/>
    </location>
</feature>
<evidence type="ECO:0000313" key="4">
    <source>
        <dbReference type="Proteomes" id="UP000187608"/>
    </source>
</evidence>
<dbReference type="Proteomes" id="UP000187608">
    <property type="component" value="Unassembled WGS sequence"/>
</dbReference>
<proteinExistence type="predicted"/>
<reference evidence="4" key="1">
    <citation type="submission" date="2017-01" db="EMBL/GenBank/DDBJ databases">
        <authorList>
            <person name="Varghese N."/>
            <person name="Submissions S."/>
        </authorList>
    </citation>
    <scope>NUCLEOTIDE SEQUENCE [LARGE SCALE GENOMIC DNA]</scope>
    <source>
        <strain evidence="4">DSM 23127</strain>
    </source>
</reference>
<dbReference type="STRING" id="570947.SAMN05421687_104182"/>
<name>A0A1N7J916_9BACI</name>
<dbReference type="InterPro" id="IPR029044">
    <property type="entry name" value="Nucleotide-diphossugar_trans"/>
</dbReference>
<dbReference type="SUPFAM" id="SSF53448">
    <property type="entry name" value="Nucleotide-diphospho-sugar transferases"/>
    <property type="match status" value="1"/>
</dbReference>
<keyword evidence="1" id="KW-1133">Transmembrane helix</keyword>
<dbReference type="Pfam" id="PF13632">
    <property type="entry name" value="Glyco_trans_2_3"/>
    <property type="match status" value="1"/>
</dbReference>
<gene>
    <name evidence="3" type="ORF">SAMN05421687_104182</name>
</gene>
<dbReference type="GO" id="GO:0016740">
    <property type="term" value="F:transferase activity"/>
    <property type="evidence" value="ECO:0007669"/>
    <property type="project" value="UniProtKB-KW"/>
</dbReference>
<evidence type="ECO:0000259" key="2">
    <source>
        <dbReference type="Pfam" id="PF13632"/>
    </source>
</evidence>
<keyword evidence="1" id="KW-0472">Membrane</keyword>
<sequence length="238" mass="26952">MFLDADTWVEEKGMERIVRYVEDNQVFLTVHPYHVMESFAEKFSDLFHSVVYASSGITSIGRKRFGIQGGFGPCVALPRSMYDSMGGHEVIKGEVTEHFEFLRKAKASGYPVEAFSGKGVLSMRMYQADIKEVAAGWSKSFASGAVSASPWTTVINVVWISSVLSFVTRMKRLGLVSLFGYGVLSAWLYRFWKDIGNFSKRDAMIFPVHFLFFITLFGYSAVRTFLFRQSTWKGRVIS</sequence>
<evidence type="ECO:0000313" key="3">
    <source>
        <dbReference type="EMBL" id="SIS45845.1"/>
    </source>
</evidence>
<dbReference type="EMBL" id="FTOC01000004">
    <property type="protein sequence ID" value="SIS45845.1"/>
    <property type="molecule type" value="Genomic_DNA"/>
</dbReference>
<dbReference type="AlphaFoldDB" id="A0A1N7J916"/>
<dbReference type="InterPro" id="IPR001173">
    <property type="entry name" value="Glyco_trans_2-like"/>
</dbReference>
<dbReference type="Gene3D" id="3.90.550.10">
    <property type="entry name" value="Spore Coat Polysaccharide Biosynthesis Protein SpsA, Chain A"/>
    <property type="match status" value="1"/>
</dbReference>
<evidence type="ECO:0000256" key="1">
    <source>
        <dbReference type="SAM" id="Phobius"/>
    </source>
</evidence>
<keyword evidence="4" id="KW-1185">Reference proteome</keyword>
<feature type="domain" description="Glycosyltransferase 2-like" evidence="2">
    <location>
        <begin position="2"/>
        <end position="126"/>
    </location>
</feature>
<protein>
    <submittedName>
        <fullName evidence="3">4,4'-diaponeurosporenoate glycosyltransferase</fullName>
    </submittedName>
</protein>
<accession>A0A1N7J916</accession>
<keyword evidence="1" id="KW-0812">Transmembrane</keyword>
<feature type="transmembrane region" description="Helical" evidence="1">
    <location>
        <begin position="204"/>
        <end position="226"/>
    </location>
</feature>